<dbReference type="InterPro" id="IPR029333">
    <property type="entry name" value="BBS2_GAE_dom"/>
</dbReference>
<reference evidence="13 14" key="1">
    <citation type="journal article" date="2007" name="Science">
        <title>The Chlamydomonas genome reveals the evolution of key animal and plant functions.</title>
        <authorList>
            <person name="Merchant S.S."/>
            <person name="Prochnik S.E."/>
            <person name="Vallon O."/>
            <person name="Harris E.H."/>
            <person name="Karpowicz S.J."/>
            <person name="Witman G.B."/>
            <person name="Terry A."/>
            <person name="Salamov A."/>
            <person name="Fritz-Laylin L.K."/>
            <person name="Marechal-Drouard L."/>
            <person name="Marshall W.F."/>
            <person name="Qu L.H."/>
            <person name="Nelson D.R."/>
            <person name="Sanderfoot A.A."/>
            <person name="Spalding M.H."/>
            <person name="Kapitonov V.V."/>
            <person name="Ren Q."/>
            <person name="Ferris P."/>
            <person name="Lindquist E."/>
            <person name="Shapiro H."/>
            <person name="Lucas S.M."/>
            <person name="Grimwood J."/>
            <person name="Schmutz J."/>
            <person name="Cardol P."/>
            <person name="Cerutti H."/>
            <person name="Chanfreau G."/>
            <person name="Chen C.L."/>
            <person name="Cognat V."/>
            <person name="Croft M.T."/>
            <person name="Dent R."/>
            <person name="Dutcher S."/>
            <person name="Fernandez E."/>
            <person name="Fukuzawa H."/>
            <person name="Gonzalez-Ballester D."/>
            <person name="Gonzalez-Halphen D."/>
            <person name="Hallmann A."/>
            <person name="Hanikenne M."/>
            <person name="Hippler M."/>
            <person name="Inwood W."/>
            <person name="Jabbari K."/>
            <person name="Kalanon M."/>
            <person name="Kuras R."/>
            <person name="Lefebvre P.A."/>
            <person name="Lemaire S.D."/>
            <person name="Lobanov A.V."/>
            <person name="Lohr M."/>
            <person name="Manuell A."/>
            <person name="Meier I."/>
            <person name="Mets L."/>
            <person name="Mittag M."/>
            <person name="Mittelmeier T."/>
            <person name="Moroney J.V."/>
            <person name="Moseley J."/>
            <person name="Napoli C."/>
            <person name="Nedelcu A.M."/>
            <person name="Niyogi K."/>
            <person name="Novoselov S.V."/>
            <person name="Paulsen I.T."/>
            <person name="Pazour G."/>
            <person name="Purton S."/>
            <person name="Ral J.P."/>
            <person name="Riano-Pachon D.M."/>
            <person name="Riekhof W."/>
            <person name="Rymarquis L."/>
            <person name="Schroda M."/>
            <person name="Stern D."/>
            <person name="Umen J."/>
            <person name="Willows R."/>
            <person name="Wilson N."/>
            <person name="Zimmer S.L."/>
            <person name="Allmer J."/>
            <person name="Balk J."/>
            <person name="Bisova K."/>
            <person name="Chen C.J."/>
            <person name="Elias M."/>
            <person name="Gendler K."/>
            <person name="Hauser C."/>
            <person name="Lamb M.R."/>
            <person name="Ledford H."/>
            <person name="Long J.C."/>
            <person name="Minagawa J."/>
            <person name="Page M.D."/>
            <person name="Pan J."/>
            <person name="Pootakham W."/>
            <person name="Roje S."/>
            <person name="Rose A."/>
            <person name="Stahlberg E."/>
            <person name="Terauchi A.M."/>
            <person name="Yang P."/>
            <person name="Ball S."/>
            <person name="Bowler C."/>
            <person name="Dieckmann C.L."/>
            <person name="Gladyshev V.N."/>
            <person name="Green P."/>
            <person name="Jorgensen R."/>
            <person name="Mayfield S."/>
            <person name="Mueller-Roeber B."/>
            <person name="Rajamani S."/>
            <person name="Sayre R.T."/>
            <person name="Brokstein P."/>
            <person name="Dubchak I."/>
            <person name="Goodstein D."/>
            <person name="Hornick L."/>
            <person name="Huang Y.W."/>
            <person name="Jhaveri J."/>
            <person name="Luo Y."/>
            <person name="Martinez D."/>
            <person name="Ngau W.C."/>
            <person name="Otillar B."/>
            <person name="Poliakov A."/>
            <person name="Porter A."/>
            <person name="Szajkowski L."/>
            <person name="Werner G."/>
            <person name="Zhou K."/>
            <person name="Grigoriev I.V."/>
            <person name="Rokhsar D.S."/>
            <person name="Grossman A.R."/>
        </authorList>
    </citation>
    <scope>NUCLEOTIDE SEQUENCE [LARGE SCALE GENOMIC DNA]</scope>
    <source>
        <strain evidence="14">CC-503</strain>
    </source>
</reference>
<evidence type="ECO:0000313" key="14">
    <source>
        <dbReference type="Proteomes" id="UP000006906"/>
    </source>
</evidence>
<dbReference type="GO" id="GO:0036064">
    <property type="term" value="C:ciliary basal body"/>
    <property type="evidence" value="ECO:0000318"/>
    <property type="project" value="GO_Central"/>
</dbReference>
<evidence type="ECO:0000256" key="4">
    <source>
        <dbReference type="ARBA" id="ARBA00023069"/>
    </source>
</evidence>
<dbReference type="OrthoDB" id="2120021at2759"/>
<dbReference type="AlphaFoldDB" id="A0A2K3DMF6"/>
<dbReference type="PANTHER" id="PTHR32465:SF0">
    <property type="entry name" value="BARDET-BIEDL SYNDROME 2 PROTEIN"/>
    <property type="match status" value="1"/>
</dbReference>
<dbReference type="SUPFAM" id="SSF69318">
    <property type="entry name" value="Integrin alpha N-terminal domain"/>
    <property type="match status" value="1"/>
</dbReference>
<evidence type="ECO:0000259" key="9">
    <source>
        <dbReference type="Pfam" id="PF14783"/>
    </source>
</evidence>
<evidence type="ECO:0000259" key="10">
    <source>
        <dbReference type="Pfam" id="PF23350"/>
    </source>
</evidence>
<dbReference type="InterPro" id="IPR016616">
    <property type="entry name" value="Bardet-Biedl_syndrome_2_prot"/>
</dbReference>
<dbReference type="KEGG" id="cre:CHLRE_06g257250v5"/>
<evidence type="ECO:0000256" key="3">
    <source>
        <dbReference type="ARBA" id="ARBA00022490"/>
    </source>
</evidence>
<dbReference type="Pfam" id="PF14782">
    <property type="entry name" value="BBS2_GAE"/>
    <property type="match status" value="1"/>
</dbReference>
<dbReference type="GeneID" id="5722104"/>
<dbReference type="Pfam" id="PF14783">
    <property type="entry name" value="BBS2_Mid"/>
    <property type="match status" value="1"/>
</dbReference>
<evidence type="ECO:0008006" key="15">
    <source>
        <dbReference type="Google" id="ProtNLM"/>
    </source>
</evidence>
<keyword evidence="6" id="KW-0966">Cell projection</keyword>
<comment type="subcellular location">
    <subcellularLocation>
        <location evidence="1">Cell projection</location>
        <location evidence="1">Cilium</location>
    </subcellularLocation>
    <subcellularLocation>
        <location evidence="2">Cytoplasm</location>
        <location evidence="2">Cytoskeleton</location>
    </subcellularLocation>
</comment>
<dbReference type="InterPro" id="IPR029429">
    <property type="entry name" value="BBS2_Mid"/>
</dbReference>
<feature type="domain" description="BBS2 C-terminal helix bundle" evidence="11">
    <location>
        <begin position="677"/>
        <end position="702"/>
    </location>
</feature>
<dbReference type="InterPro" id="IPR029430">
    <property type="entry name" value="BBS2_N"/>
</dbReference>
<dbReference type="InterPro" id="IPR055380">
    <property type="entry name" value="BBS2_hp_dom"/>
</dbReference>
<evidence type="ECO:0000256" key="2">
    <source>
        <dbReference type="ARBA" id="ARBA00004245"/>
    </source>
</evidence>
<dbReference type="Gramene" id="PNW81715">
    <property type="protein sequence ID" value="PNW81715"/>
    <property type="gene ID" value="CHLRE_06g257250v5"/>
</dbReference>
<keyword evidence="3" id="KW-0963">Cytoplasm</keyword>
<protein>
    <recommendedName>
        <fullName evidence="15">Bardet-Biedl syndrome 2 protein homolog</fullName>
    </recommendedName>
</protein>
<dbReference type="GO" id="GO:0060271">
    <property type="term" value="P:cilium assembly"/>
    <property type="evidence" value="ECO:0000318"/>
    <property type="project" value="GO_Central"/>
</dbReference>
<keyword evidence="4" id="KW-0969">Cilium</keyword>
<dbReference type="ExpressionAtlas" id="A0A2K3DMF6">
    <property type="expression patterns" value="baseline and differential"/>
</dbReference>
<dbReference type="GO" id="GO:0031514">
    <property type="term" value="C:motile cilium"/>
    <property type="evidence" value="ECO:0000318"/>
    <property type="project" value="GO_Central"/>
</dbReference>
<dbReference type="RefSeq" id="XP_042923431.1">
    <property type="nucleotide sequence ID" value="XM_043062725.1"/>
</dbReference>
<evidence type="ECO:0000256" key="1">
    <source>
        <dbReference type="ARBA" id="ARBA00004138"/>
    </source>
</evidence>
<accession>A0A2K3DMF6</accession>
<evidence type="ECO:0000256" key="5">
    <source>
        <dbReference type="ARBA" id="ARBA00023212"/>
    </source>
</evidence>
<dbReference type="STRING" id="3055.A0A2K3DMF6"/>
<dbReference type="GO" id="GO:1905515">
    <property type="term" value="P:non-motile cilium assembly"/>
    <property type="evidence" value="ECO:0007669"/>
    <property type="project" value="InterPro"/>
</dbReference>
<feature type="domain" description="BBS2 hairpin" evidence="12">
    <location>
        <begin position="574"/>
        <end position="671"/>
    </location>
</feature>
<evidence type="ECO:0000259" key="12">
    <source>
        <dbReference type="Pfam" id="PF23353"/>
    </source>
</evidence>
<dbReference type="EMBL" id="CM008967">
    <property type="protein sequence ID" value="PNW81715.1"/>
    <property type="molecule type" value="Genomic_DNA"/>
</dbReference>
<dbReference type="Pfam" id="PF23351">
    <property type="entry name" value="BBS2_CtH"/>
    <property type="match status" value="1"/>
</dbReference>
<dbReference type="Pfam" id="PF23353">
    <property type="entry name" value="BBS2_hp"/>
    <property type="match status" value="1"/>
</dbReference>
<dbReference type="InterPro" id="IPR028994">
    <property type="entry name" value="Integrin_alpha_N"/>
</dbReference>
<evidence type="ECO:0000259" key="11">
    <source>
        <dbReference type="Pfam" id="PF23351"/>
    </source>
</evidence>
<gene>
    <name evidence="13" type="ORF">CHLRE_06g257250v5</name>
</gene>
<feature type="domain" description="Ciliary BBSome complex subunit 2 N-terminal" evidence="7">
    <location>
        <begin position="20"/>
        <end position="114"/>
    </location>
</feature>
<dbReference type="PIRSF" id="PIRSF013684">
    <property type="entry name" value="BBS2"/>
    <property type="match status" value="1"/>
</dbReference>
<feature type="domain" description="BBS2 GAE" evidence="8">
    <location>
        <begin position="379"/>
        <end position="465"/>
    </location>
</feature>
<keyword evidence="14" id="KW-1185">Reference proteome</keyword>
<dbReference type="InterPro" id="IPR055379">
    <property type="entry name" value="BBS2_pf_dom"/>
</dbReference>
<dbReference type="PaxDb" id="3055-EDP08340"/>
<organism evidence="13 14">
    <name type="scientific">Chlamydomonas reinhardtii</name>
    <name type="common">Chlamydomonas smithii</name>
    <dbReference type="NCBI Taxonomy" id="3055"/>
    <lineage>
        <taxon>Eukaryota</taxon>
        <taxon>Viridiplantae</taxon>
        <taxon>Chlorophyta</taxon>
        <taxon>core chlorophytes</taxon>
        <taxon>Chlorophyceae</taxon>
        <taxon>CS clade</taxon>
        <taxon>Chlamydomonadales</taxon>
        <taxon>Chlamydomonadaceae</taxon>
        <taxon>Chlamydomonas</taxon>
    </lineage>
</organism>
<dbReference type="InParanoid" id="A0A2K3DMF6"/>
<sequence>MLVPAFQLHLNEKIQRAQAAIGRFDGQVPSLACATVGGKVFLHQPHHQGVGNDNQISYLNINKQISAVVAGRLAGNKDVLLVGTPSNLQCYDVELNRDLFYKDVNDGVNVCVVGPFGNSEGPLAIVGGNCSIQGFGADGSEKFWTVTGDNVSAMAFCDVDQDGRNELLVGSDDFDVRIFVGEDVIAEVPEADQFVALAAVVGSRFGYALVNGTIGMYDRLDRVWRVKSKHSVCAIASYDLDGDGLPELISGWSNGRMEVRRADTGEVVYRDHLTGPVAAILRADYRNDGLEQVVVCGVEGEVRGYLPVDLDVAPGVAAEADFTEQQQAVAELAQRKQELMYELASYSNMRAQQASKEAPSERSSLIPADTRVDSYISINKDTASCDLVLKTSSEQAVIRGVVVFGEQIFDEESLFVYPKNPDVQLAVPLKPLKDVSVVLMIKVLVGGRTATAFHVFELEIELPKFALYAAVDKGAYPEPASSVTFTVSERIPRMCAWVESRFNLQASAAGRNDTLEAYFLCLRDRTPLGIKAVPNGGSVQITLRTDNMDMAGELVGDLAAYLGATELAATADFPLAMKAFKEVLNAVDEHNITRLRMNADMADASNAVKQLIIKAEDARILGDMKAMRKYYRQLADMNRDLIAEHDKRATNHVALLESLKEVNQMIQRAARLRVGAAKSRVVSLCRAAIKNNNMAALFKIIREGDGPV</sequence>
<proteinExistence type="predicted"/>
<dbReference type="Proteomes" id="UP000006906">
    <property type="component" value="Chromosome 6"/>
</dbReference>
<dbReference type="Pfam" id="PF23350">
    <property type="entry name" value="BBS2_pf"/>
    <property type="match status" value="1"/>
</dbReference>
<keyword evidence="5" id="KW-0206">Cytoskeleton</keyword>
<dbReference type="Pfam" id="PF14781">
    <property type="entry name" value="BBS2_N"/>
    <property type="match status" value="1"/>
</dbReference>
<dbReference type="InterPro" id="IPR055381">
    <property type="entry name" value="BBS2_CtH_dom"/>
</dbReference>
<evidence type="ECO:0000259" key="7">
    <source>
        <dbReference type="Pfam" id="PF14781"/>
    </source>
</evidence>
<evidence type="ECO:0000313" key="13">
    <source>
        <dbReference type="EMBL" id="PNW81715.1"/>
    </source>
</evidence>
<dbReference type="GO" id="GO:0016020">
    <property type="term" value="C:membrane"/>
    <property type="evidence" value="ECO:0000318"/>
    <property type="project" value="GO_Central"/>
</dbReference>
<evidence type="ECO:0000256" key="6">
    <source>
        <dbReference type="ARBA" id="ARBA00023273"/>
    </source>
</evidence>
<dbReference type="GO" id="GO:0034464">
    <property type="term" value="C:BBSome"/>
    <property type="evidence" value="ECO:0000318"/>
    <property type="project" value="GO_Central"/>
</dbReference>
<name>A0A2K3DMF6_CHLRE</name>
<feature type="domain" description="BBS2 platform" evidence="10">
    <location>
        <begin position="468"/>
        <end position="562"/>
    </location>
</feature>
<dbReference type="PANTHER" id="PTHR32465">
    <property type="entry name" value="BARDET-BIEDL SYNDROME 2 PROTEIN"/>
    <property type="match status" value="1"/>
</dbReference>
<feature type="domain" description="Ciliary BBSome complex subunit 2 middle region" evidence="9">
    <location>
        <begin position="153"/>
        <end position="260"/>
    </location>
</feature>
<evidence type="ECO:0000259" key="8">
    <source>
        <dbReference type="Pfam" id="PF14782"/>
    </source>
</evidence>